<evidence type="ECO:0000256" key="3">
    <source>
        <dbReference type="ARBA" id="ARBA00022723"/>
    </source>
</evidence>
<dbReference type="InterPro" id="IPR008162">
    <property type="entry name" value="Pyrophosphatase"/>
</dbReference>
<dbReference type="GO" id="GO:0006796">
    <property type="term" value="P:phosphate-containing compound metabolic process"/>
    <property type="evidence" value="ECO:0007669"/>
    <property type="project" value="InterPro"/>
</dbReference>
<dbReference type="EMBL" id="QYUJ01000014">
    <property type="protein sequence ID" value="RJF71762.1"/>
    <property type="molecule type" value="Genomic_DNA"/>
</dbReference>
<protein>
    <recommendedName>
        <fullName evidence="2">inorganic diphosphatase</fullName>
        <ecNumber evidence="2">3.6.1.1</ecNumber>
    </recommendedName>
</protein>
<dbReference type="RefSeq" id="WP_119763258.1">
    <property type="nucleotide sequence ID" value="NZ_QYUJ01000014.1"/>
</dbReference>
<keyword evidence="4" id="KW-0378">Hydrolase</keyword>
<evidence type="ECO:0000256" key="1">
    <source>
        <dbReference type="ARBA" id="ARBA00001946"/>
    </source>
</evidence>
<keyword evidence="7" id="KW-1185">Reference proteome</keyword>
<dbReference type="GO" id="GO:0005737">
    <property type="term" value="C:cytoplasm"/>
    <property type="evidence" value="ECO:0007669"/>
    <property type="project" value="InterPro"/>
</dbReference>
<comment type="cofactor">
    <cofactor evidence="1">
        <name>Mg(2+)</name>
        <dbReference type="ChEBI" id="CHEBI:18420"/>
    </cofactor>
</comment>
<dbReference type="GO" id="GO:0000287">
    <property type="term" value="F:magnesium ion binding"/>
    <property type="evidence" value="ECO:0007669"/>
    <property type="project" value="InterPro"/>
</dbReference>
<keyword evidence="3" id="KW-0479">Metal-binding</keyword>
<dbReference type="GO" id="GO:0004427">
    <property type="term" value="F:inorganic diphosphate phosphatase activity"/>
    <property type="evidence" value="ECO:0007669"/>
    <property type="project" value="UniProtKB-EC"/>
</dbReference>
<dbReference type="OrthoDB" id="9798247at2"/>
<dbReference type="InterPro" id="IPR036649">
    <property type="entry name" value="Pyrophosphatase_sf"/>
</dbReference>
<reference evidence="6 7" key="1">
    <citation type="submission" date="2018-09" db="EMBL/GenBank/DDBJ databases">
        <authorList>
            <person name="Zhu H."/>
        </authorList>
    </citation>
    <scope>NUCLEOTIDE SEQUENCE [LARGE SCALE GENOMIC DNA]</scope>
    <source>
        <strain evidence="6 7">K2S05-167</strain>
    </source>
</reference>
<evidence type="ECO:0000256" key="2">
    <source>
        <dbReference type="ARBA" id="ARBA00012146"/>
    </source>
</evidence>
<evidence type="ECO:0000256" key="4">
    <source>
        <dbReference type="ARBA" id="ARBA00022801"/>
    </source>
</evidence>
<dbReference type="Pfam" id="PF00719">
    <property type="entry name" value="Pyrophosphatase"/>
    <property type="match status" value="1"/>
</dbReference>
<name>A0A418V6P8_9DEIO</name>
<keyword evidence="5" id="KW-0460">Magnesium</keyword>
<dbReference type="Proteomes" id="UP000286287">
    <property type="component" value="Unassembled WGS sequence"/>
</dbReference>
<evidence type="ECO:0000313" key="6">
    <source>
        <dbReference type="EMBL" id="RJF71762.1"/>
    </source>
</evidence>
<comment type="caution">
    <text evidence="6">The sequence shown here is derived from an EMBL/GenBank/DDBJ whole genome shotgun (WGS) entry which is preliminary data.</text>
</comment>
<organism evidence="6 7">
    <name type="scientific">Deinococcus cavernae</name>
    <dbReference type="NCBI Taxonomy" id="2320857"/>
    <lineage>
        <taxon>Bacteria</taxon>
        <taxon>Thermotogati</taxon>
        <taxon>Deinococcota</taxon>
        <taxon>Deinococci</taxon>
        <taxon>Deinococcales</taxon>
        <taxon>Deinococcaceae</taxon>
        <taxon>Deinococcus</taxon>
    </lineage>
</organism>
<dbReference type="SUPFAM" id="SSF50324">
    <property type="entry name" value="Inorganic pyrophosphatase"/>
    <property type="match status" value="1"/>
</dbReference>
<evidence type="ECO:0000313" key="7">
    <source>
        <dbReference type="Proteomes" id="UP000286287"/>
    </source>
</evidence>
<evidence type="ECO:0000256" key="5">
    <source>
        <dbReference type="ARBA" id="ARBA00022842"/>
    </source>
</evidence>
<dbReference type="Gene3D" id="3.90.80.10">
    <property type="entry name" value="Inorganic pyrophosphatase"/>
    <property type="match status" value="1"/>
</dbReference>
<dbReference type="EC" id="3.6.1.1" evidence="2"/>
<accession>A0A418V6P8</accession>
<gene>
    <name evidence="6" type="ORF">D3875_09470</name>
</gene>
<dbReference type="AlphaFoldDB" id="A0A418V6P8"/>
<proteinExistence type="predicted"/>
<sequence length="117" mass="13109">MKPDLRLYLGQRVRVVVDRPLGSAHPRDPRLIYPVNYGELPGTLSGDGHPIDAYLLGWPEPLTEGQGTVVAVLVRADDHEDKLAVARDGAHWTAELVRQAVHFQEQYFQTMVVVARE</sequence>